<evidence type="ECO:0000256" key="3">
    <source>
        <dbReference type="ARBA" id="ARBA00022475"/>
    </source>
</evidence>
<evidence type="ECO:0000313" key="12">
    <source>
        <dbReference type="Proteomes" id="UP000637980"/>
    </source>
</evidence>
<evidence type="ECO:0000256" key="10">
    <source>
        <dbReference type="SAM" id="Phobius"/>
    </source>
</evidence>
<protein>
    <recommendedName>
        <fullName evidence="8">Guanidinium exporter</fullName>
    </recommendedName>
</protein>
<feature type="transmembrane region" description="Helical" evidence="10">
    <location>
        <begin position="29"/>
        <end position="48"/>
    </location>
</feature>
<dbReference type="PANTHER" id="PTHR30561">
    <property type="entry name" value="SMR FAMILY PROTON-DEPENDENT DRUG EFFLUX TRANSPORTER SUGE"/>
    <property type="match status" value="1"/>
</dbReference>
<keyword evidence="12" id="KW-1185">Reference proteome</keyword>
<comment type="subcellular location">
    <subcellularLocation>
        <location evidence="1 9">Cell membrane</location>
        <topology evidence="1 9">Multi-pass membrane protein</topology>
    </subcellularLocation>
</comment>
<dbReference type="InterPro" id="IPR037185">
    <property type="entry name" value="EmrE-like"/>
</dbReference>
<dbReference type="Gene3D" id="1.10.3730.20">
    <property type="match status" value="1"/>
</dbReference>
<dbReference type="Pfam" id="PF00893">
    <property type="entry name" value="Multi_Drug_Res"/>
    <property type="match status" value="1"/>
</dbReference>
<feature type="transmembrane region" description="Helical" evidence="10">
    <location>
        <begin position="60"/>
        <end position="80"/>
    </location>
</feature>
<evidence type="ECO:0000256" key="4">
    <source>
        <dbReference type="ARBA" id="ARBA00022692"/>
    </source>
</evidence>
<reference evidence="12" key="1">
    <citation type="journal article" date="2019" name="Int. J. Syst. Evol. Microbiol.">
        <title>The Global Catalogue of Microorganisms (GCM) 10K type strain sequencing project: providing services to taxonomists for standard genome sequencing and annotation.</title>
        <authorList>
            <consortium name="The Broad Institute Genomics Platform"/>
            <consortium name="The Broad Institute Genome Sequencing Center for Infectious Disease"/>
            <person name="Wu L."/>
            <person name="Ma J."/>
        </authorList>
    </citation>
    <scope>NUCLEOTIDE SEQUENCE [LARGE SCALE GENOMIC DNA]</scope>
    <source>
        <strain evidence="12">KCTC 12861</strain>
    </source>
</reference>
<feature type="transmembrane region" description="Helical" evidence="10">
    <location>
        <begin position="86"/>
        <end position="105"/>
    </location>
</feature>
<proteinExistence type="inferred from homology"/>
<organism evidence="11 12">
    <name type="scientific">Pseudovibrio japonicus</name>
    <dbReference type="NCBI Taxonomy" id="366534"/>
    <lineage>
        <taxon>Bacteria</taxon>
        <taxon>Pseudomonadati</taxon>
        <taxon>Pseudomonadota</taxon>
        <taxon>Alphaproteobacteria</taxon>
        <taxon>Hyphomicrobiales</taxon>
        <taxon>Stappiaceae</taxon>
        <taxon>Pseudovibrio</taxon>
    </lineage>
</organism>
<gene>
    <name evidence="11" type="primary">sugE</name>
    <name evidence="11" type="ORF">GCM10007094_37530</name>
</gene>
<keyword evidence="4 9" id="KW-0812">Transmembrane</keyword>
<evidence type="ECO:0000256" key="2">
    <source>
        <dbReference type="ARBA" id="ARBA00022448"/>
    </source>
</evidence>
<evidence type="ECO:0000313" key="11">
    <source>
        <dbReference type="EMBL" id="GHB44685.1"/>
    </source>
</evidence>
<keyword evidence="5 10" id="KW-1133">Transmembrane helix</keyword>
<keyword evidence="3" id="KW-1003">Cell membrane</keyword>
<evidence type="ECO:0000256" key="5">
    <source>
        <dbReference type="ARBA" id="ARBA00022989"/>
    </source>
</evidence>
<name>A0ABQ3EKQ4_9HYPH</name>
<evidence type="ECO:0000256" key="9">
    <source>
        <dbReference type="RuleBase" id="RU003942"/>
    </source>
</evidence>
<evidence type="ECO:0000256" key="1">
    <source>
        <dbReference type="ARBA" id="ARBA00004651"/>
    </source>
</evidence>
<dbReference type="RefSeq" id="WP_189438347.1">
    <property type="nucleotide sequence ID" value="NZ_BMXE01000008.1"/>
</dbReference>
<evidence type="ECO:0000256" key="8">
    <source>
        <dbReference type="ARBA" id="ARBA00039168"/>
    </source>
</evidence>
<comment type="caution">
    <text evidence="11">The sequence shown here is derived from an EMBL/GenBank/DDBJ whole genome shotgun (WGS) entry which is preliminary data.</text>
</comment>
<evidence type="ECO:0000256" key="6">
    <source>
        <dbReference type="ARBA" id="ARBA00023136"/>
    </source>
</evidence>
<keyword evidence="2" id="KW-0813">Transport</keyword>
<comment type="similarity">
    <text evidence="7">Belongs to the drug/metabolite transporter (DMT) superfamily. Small multidrug resistance (SMR) (TC 2.A.7.1) family. Gdx/SugE subfamily.</text>
</comment>
<dbReference type="Proteomes" id="UP000637980">
    <property type="component" value="Unassembled WGS sequence"/>
</dbReference>
<sequence length="108" mass="11612">MAVAWVWLFVAGFFEIIFALCLKMSEGFTRLPFTVAFAITALLSLYSLTKAMAYIPIGTAYAIWTGTGATGIAIIGIFFFGEPVTFARIFFIALLIAAIVGLKLVSSG</sequence>
<evidence type="ECO:0000256" key="7">
    <source>
        <dbReference type="ARBA" id="ARBA00038151"/>
    </source>
</evidence>
<keyword evidence="6 10" id="KW-0472">Membrane</keyword>
<dbReference type="PANTHER" id="PTHR30561:SF0">
    <property type="entry name" value="GUANIDINIUM EXPORTER"/>
    <property type="match status" value="1"/>
</dbReference>
<dbReference type="SUPFAM" id="SSF103481">
    <property type="entry name" value="Multidrug resistance efflux transporter EmrE"/>
    <property type="match status" value="1"/>
</dbReference>
<dbReference type="InterPro" id="IPR000390">
    <property type="entry name" value="Small_drug/metabolite_transptr"/>
</dbReference>
<accession>A0ABQ3EKQ4</accession>
<dbReference type="EMBL" id="BMXE01000008">
    <property type="protein sequence ID" value="GHB44685.1"/>
    <property type="molecule type" value="Genomic_DNA"/>
</dbReference>
<dbReference type="InterPro" id="IPR045324">
    <property type="entry name" value="Small_multidrug_res"/>
</dbReference>